<accession>A0A8J7FGI7</accession>
<sequence>MIRVYHVLLGFILIPVGVATGISYYSADKHSEASSIKTPTSTLLSTKSAATNIWENVIEEAALPPGWKINPCKQNNSSLLCVSGNGKPLGTVAMEILPLERQPYFQQMLLDAGIPPNSSVNYQSPRYIAQVATALNLWVTNHYTELAKSRKYAYADKLKTAKTADGILFSPYPLQKAQVGRLEGVRYGFAGLKQKGGVYEQHTGYVAFDGKAIYLINTAFAPDLTTAKFENLENLSVFEPYLNAIVANLKLPN</sequence>
<keyword evidence="3" id="KW-1185">Reference proteome</keyword>
<dbReference type="RefSeq" id="WP_193926151.1">
    <property type="nucleotide sequence ID" value="NZ_JADEWL010000264.1"/>
</dbReference>
<name>A0A8J7FGI7_9CYAN</name>
<gene>
    <name evidence="2" type="ORF">IQ247_31475</name>
</gene>
<dbReference type="EMBL" id="JADEWL010000264">
    <property type="protein sequence ID" value="MBE9217119.1"/>
    <property type="molecule type" value="Genomic_DNA"/>
</dbReference>
<keyword evidence="1" id="KW-0472">Membrane</keyword>
<comment type="caution">
    <text evidence="2">The sequence shown here is derived from an EMBL/GenBank/DDBJ whole genome shotgun (WGS) entry which is preliminary data.</text>
</comment>
<reference evidence="2" key="1">
    <citation type="submission" date="2020-10" db="EMBL/GenBank/DDBJ databases">
        <authorList>
            <person name="Castelo-Branco R."/>
            <person name="Eusebio N."/>
            <person name="Adriana R."/>
            <person name="Vieira A."/>
            <person name="Brugerolle De Fraissinette N."/>
            <person name="Rezende De Castro R."/>
            <person name="Schneider M.P."/>
            <person name="Vasconcelos V."/>
            <person name="Leao P.N."/>
        </authorList>
    </citation>
    <scope>NUCLEOTIDE SEQUENCE</scope>
    <source>
        <strain evidence="2">LEGE 06105</strain>
    </source>
</reference>
<protein>
    <submittedName>
        <fullName evidence="2">Uncharacterized protein</fullName>
    </submittedName>
</protein>
<evidence type="ECO:0000256" key="1">
    <source>
        <dbReference type="SAM" id="Phobius"/>
    </source>
</evidence>
<dbReference type="Proteomes" id="UP000620559">
    <property type="component" value="Unassembled WGS sequence"/>
</dbReference>
<keyword evidence="1" id="KW-0812">Transmembrane</keyword>
<feature type="transmembrane region" description="Helical" evidence="1">
    <location>
        <begin position="7"/>
        <end position="27"/>
    </location>
</feature>
<dbReference type="AlphaFoldDB" id="A0A8J7FGI7"/>
<keyword evidence="1" id="KW-1133">Transmembrane helix</keyword>
<organism evidence="2 3">
    <name type="scientific">Plectonema cf. radiosum LEGE 06105</name>
    <dbReference type="NCBI Taxonomy" id="945769"/>
    <lineage>
        <taxon>Bacteria</taxon>
        <taxon>Bacillati</taxon>
        <taxon>Cyanobacteriota</taxon>
        <taxon>Cyanophyceae</taxon>
        <taxon>Oscillatoriophycideae</taxon>
        <taxon>Oscillatoriales</taxon>
        <taxon>Microcoleaceae</taxon>
        <taxon>Plectonema</taxon>
    </lineage>
</organism>
<evidence type="ECO:0000313" key="3">
    <source>
        <dbReference type="Proteomes" id="UP000620559"/>
    </source>
</evidence>
<evidence type="ECO:0000313" key="2">
    <source>
        <dbReference type="EMBL" id="MBE9217119.1"/>
    </source>
</evidence>
<proteinExistence type="predicted"/>